<organism evidence="2 3">
    <name type="scientific">Photobacterium lipolyticum</name>
    <dbReference type="NCBI Taxonomy" id="266810"/>
    <lineage>
        <taxon>Bacteria</taxon>
        <taxon>Pseudomonadati</taxon>
        <taxon>Pseudomonadota</taxon>
        <taxon>Gammaproteobacteria</taxon>
        <taxon>Vibrionales</taxon>
        <taxon>Vibrionaceae</taxon>
        <taxon>Photobacterium</taxon>
    </lineage>
</organism>
<reference evidence="2 3" key="1">
    <citation type="submission" date="2018-03" db="EMBL/GenBank/DDBJ databases">
        <title>Whole genome sequencing of Histamine producing bacteria.</title>
        <authorList>
            <person name="Butler K."/>
        </authorList>
    </citation>
    <scope>NUCLEOTIDE SEQUENCE [LARGE SCALE GENOMIC DNA]</scope>
    <source>
        <strain evidence="2 3">DSM 16190</strain>
    </source>
</reference>
<comment type="caution">
    <text evidence="2">The sequence shown here is derived from an EMBL/GenBank/DDBJ whole genome shotgun (WGS) entry which is preliminary data.</text>
</comment>
<dbReference type="Proteomes" id="UP000240904">
    <property type="component" value="Unassembled WGS sequence"/>
</dbReference>
<proteinExistence type="predicted"/>
<name>A0A2T3N324_9GAMM</name>
<evidence type="ECO:0000259" key="1">
    <source>
        <dbReference type="Pfam" id="PF03432"/>
    </source>
</evidence>
<protein>
    <recommendedName>
        <fullName evidence="1">MobA/VirD2-like nuclease domain-containing protein</fullName>
    </recommendedName>
</protein>
<gene>
    <name evidence="2" type="ORF">C9I89_04395</name>
</gene>
<sequence length="471" mass="53648">MATHNPKEARSSAEKTLHYIYRGDGHEHSVQPGDVVHIGGNLFTPSPFQGDDVNLDQMVAEFNAQAALHKGKGSKLFKHYVLSLAPGEILNESQWIEFATNYMKNLGFNNTTKWTAAIHRDTMRNWQHVGHVHYDEELGKYFGHDPDGNIVEVTGSEHLHIMACLVKNEFGGPLVSTSNDYAKGWDTMRHFEHKFGLRQLENPDENFGFNYTKAQLKAYGSREKAARNDEAAIIRARFKNLYEQDGKPRTITDLVVGLAKRDVHISVSVDKDNKPIGIAYKVGESGTYISGCRVKSTRFTWGKLISKEKIDYNPARDNPILGLSNGPASFTMSVKITKTQFKRLKTKHAPYRVRSIDNEAWVDFTFCRSRQERDLLKLMMNILAILKALFGVDETSLELKRLHDEALMRNYMERLDADQEAQQCYYEPTHLVDYDTFETSQAMIKIERDTATWRDPKGGGDFGDLIMTPIF</sequence>
<dbReference type="Pfam" id="PF03432">
    <property type="entry name" value="Relaxase"/>
    <property type="match status" value="1"/>
</dbReference>
<dbReference type="RefSeq" id="WP_170107611.1">
    <property type="nucleotide sequence ID" value="NZ_PYMC01000002.1"/>
</dbReference>
<feature type="domain" description="MobA/VirD2-like nuclease" evidence="1">
    <location>
        <begin position="54"/>
        <end position="197"/>
    </location>
</feature>
<accession>A0A2T3N324</accession>
<keyword evidence="3" id="KW-1185">Reference proteome</keyword>
<evidence type="ECO:0000313" key="3">
    <source>
        <dbReference type="Proteomes" id="UP000240904"/>
    </source>
</evidence>
<evidence type="ECO:0000313" key="2">
    <source>
        <dbReference type="EMBL" id="PSW06773.1"/>
    </source>
</evidence>
<dbReference type="AlphaFoldDB" id="A0A2T3N324"/>
<dbReference type="EMBL" id="PYMC01000002">
    <property type="protein sequence ID" value="PSW06773.1"/>
    <property type="molecule type" value="Genomic_DNA"/>
</dbReference>
<dbReference type="InterPro" id="IPR005094">
    <property type="entry name" value="Endonuclease_MobA/VirD2"/>
</dbReference>